<accession>A0A1T4QFA8</accession>
<reference evidence="1 2" key="1">
    <citation type="submission" date="2017-02" db="EMBL/GenBank/DDBJ databases">
        <authorList>
            <person name="Peterson S.W."/>
        </authorList>
    </citation>
    <scope>NUCLEOTIDE SEQUENCE [LARGE SCALE GENOMIC DNA]</scope>
    <source>
        <strain evidence="1 2">CECT 9189</strain>
    </source>
</reference>
<dbReference type="AlphaFoldDB" id="A0A1T4QFA8"/>
<evidence type="ECO:0008006" key="3">
    <source>
        <dbReference type="Google" id="ProtNLM"/>
    </source>
</evidence>
<dbReference type="RefSeq" id="WP_080173900.1">
    <property type="nucleotide sequence ID" value="NZ_AP024855.1"/>
</dbReference>
<sequence>MHRNITYSEDDYYLSYLNISLHNGSPMRLCGGRFASYIEKKFGIKKLPYDIKLIDLILDGDNTDELFVELPKEYFLNWERYPCLGEQVKESSSDFVKNATYHDVYIISHDDSDLLDFIHPYDSSLNELFREKYKTNHPVNLAAYEHSNGHKFRPYESYMAYWRAYIIFETVQNCKFIDRYLSKTDGIDIFKKNYNQVNKLWVDKYSSSFNRLALFRSFITRVEMSNNTIRFTYSDISDFLLTHCNSSILDLKSDMTTLLEIHHDWKNKSKISGLATYESALNLLKRDIYFLFEWLCYAGMKESEVIDTWIYKDRQMQSWSQLKDVLDFEEVKFFESFKQYVPYYSGNIKDWLSCYDLSTIYDYLKSLDSFNPWIRGFYDLHELINKKGDIRLVQPRVIDNLLILSIRTEIIIREVFSSLSGTQEPDLLKKLFLELPGLISDSKSTSVFKAIADKENWGLTELRERPEDIFSKVDACNVGKNWSKDQKYFFKQLLKFVTSRNYFAHHSYKDSELNNHITEMCGNVFVSCLHSVLYISALSSQGINQNRTPRTSL</sequence>
<dbReference type="Proteomes" id="UP000191116">
    <property type="component" value="Unassembled WGS sequence"/>
</dbReference>
<protein>
    <recommendedName>
        <fullName evidence="3">ApeA N-terminal domain-containing protein</fullName>
    </recommendedName>
</protein>
<evidence type="ECO:0000313" key="2">
    <source>
        <dbReference type="Proteomes" id="UP000191116"/>
    </source>
</evidence>
<gene>
    <name evidence="1" type="ORF">CZ814_01012</name>
</gene>
<evidence type="ECO:0000313" key="1">
    <source>
        <dbReference type="EMBL" id="SKA02326.1"/>
    </source>
</evidence>
<dbReference type="OrthoDB" id="7068830at2"/>
<name>A0A1T4QFA8_9GAMM</name>
<dbReference type="EMBL" id="FUWP01000003">
    <property type="protein sequence ID" value="SKA02326.1"/>
    <property type="molecule type" value="Genomic_DNA"/>
</dbReference>
<organism evidence="1 2">
    <name type="scientific">Photobacterium toruni</name>
    <dbReference type="NCBI Taxonomy" id="1935446"/>
    <lineage>
        <taxon>Bacteria</taxon>
        <taxon>Pseudomonadati</taxon>
        <taxon>Pseudomonadota</taxon>
        <taxon>Gammaproteobacteria</taxon>
        <taxon>Vibrionales</taxon>
        <taxon>Vibrionaceae</taxon>
        <taxon>Photobacterium</taxon>
    </lineage>
</organism>
<proteinExistence type="predicted"/>